<evidence type="ECO:0000313" key="3">
    <source>
        <dbReference type="Proteomes" id="UP000026961"/>
    </source>
</evidence>
<dbReference type="EnsemblPlants" id="OGLUM06G06740.1">
    <property type="protein sequence ID" value="OGLUM06G06740.1"/>
    <property type="gene ID" value="OGLUM06G06740"/>
</dbReference>
<evidence type="ECO:0000313" key="2">
    <source>
        <dbReference type="EnsemblPlants" id="OGLUM06G06740.1"/>
    </source>
</evidence>
<reference evidence="2" key="2">
    <citation type="submission" date="2018-05" db="EMBL/GenBank/DDBJ databases">
        <title>OgluRS3 (Oryza glumaepatula Reference Sequence Version 3).</title>
        <authorList>
            <person name="Zhang J."/>
            <person name="Kudrna D."/>
            <person name="Lee S."/>
            <person name="Talag J."/>
            <person name="Welchert J."/>
            <person name="Wing R.A."/>
        </authorList>
    </citation>
    <scope>NUCLEOTIDE SEQUENCE [LARGE SCALE GENOMIC DNA]</scope>
</reference>
<organism evidence="2">
    <name type="scientific">Oryza glumipatula</name>
    <dbReference type="NCBI Taxonomy" id="40148"/>
    <lineage>
        <taxon>Eukaryota</taxon>
        <taxon>Viridiplantae</taxon>
        <taxon>Streptophyta</taxon>
        <taxon>Embryophyta</taxon>
        <taxon>Tracheophyta</taxon>
        <taxon>Spermatophyta</taxon>
        <taxon>Magnoliopsida</taxon>
        <taxon>Liliopsida</taxon>
        <taxon>Poales</taxon>
        <taxon>Poaceae</taxon>
        <taxon>BOP clade</taxon>
        <taxon>Oryzoideae</taxon>
        <taxon>Oryzeae</taxon>
        <taxon>Oryzinae</taxon>
        <taxon>Oryza</taxon>
    </lineage>
</organism>
<keyword evidence="1" id="KW-1133">Transmembrane helix</keyword>
<keyword evidence="1" id="KW-0812">Transmembrane</keyword>
<feature type="transmembrane region" description="Helical" evidence="1">
    <location>
        <begin position="96"/>
        <end position="114"/>
    </location>
</feature>
<dbReference type="Proteomes" id="UP000026961">
    <property type="component" value="Chromosome 6"/>
</dbReference>
<evidence type="ECO:0000256" key="1">
    <source>
        <dbReference type="SAM" id="Phobius"/>
    </source>
</evidence>
<accession>A0A0E0A6D2</accession>
<keyword evidence="1" id="KW-0472">Membrane</keyword>
<name>A0A0E0A6D2_9ORYZ</name>
<dbReference type="AlphaFoldDB" id="A0A0E0A6D2"/>
<proteinExistence type="predicted"/>
<feature type="transmembrane region" description="Helical" evidence="1">
    <location>
        <begin position="46"/>
        <end position="67"/>
    </location>
</feature>
<keyword evidence="3" id="KW-1185">Reference proteome</keyword>
<dbReference type="HOGENOM" id="CLU_160982_0_0_1"/>
<reference evidence="2" key="1">
    <citation type="submission" date="2015-04" db="UniProtKB">
        <authorList>
            <consortium name="EnsemblPlants"/>
        </authorList>
    </citation>
    <scope>IDENTIFICATION</scope>
</reference>
<dbReference type="Gramene" id="OGLUM06G06740.1">
    <property type="protein sequence ID" value="OGLUM06G06740.1"/>
    <property type="gene ID" value="OGLUM06G06740"/>
</dbReference>
<protein>
    <submittedName>
        <fullName evidence="2">Uncharacterized protein</fullName>
    </submittedName>
</protein>
<sequence>MASRVAQIVLLAFSVAFSSLRSLESFLAAPSETTSPSLARGGARPVIAGALLFAILIAFELACLLLFAHVRGLGGGGGGGSAAVHGGFLAMATRRLAAAAVAVLLAGAVLLPGVSPPARAESSS</sequence>